<evidence type="ECO:0000256" key="2">
    <source>
        <dbReference type="ARBA" id="ARBA00022723"/>
    </source>
</evidence>
<dbReference type="Proteomes" id="UP001182556">
    <property type="component" value="Unassembled WGS sequence"/>
</dbReference>
<dbReference type="PROSITE" id="PS00059">
    <property type="entry name" value="ADH_ZINC"/>
    <property type="match status" value="1"/>
</dbReference>
<organism evidence="8 9">
    <name type="scientific">Papiliotrema laurentii</name>
    <name type="common">Cryptococcus laurentii</name>
    <dbReference type="NCBI Taxonomy" id="5418"/>
    <lineage>
        <taxon>Eukaryota</taxon>
        <taxon>Fungi</taxon>
        <taxon>Dikarya</taxon>
        <taxon>Basidiomycota</taxon>
        <taxon>Agaricomycotina</taxon>
        <taxon>Tremellomycetes</taxon>
        <taxon>Tremellales</taxon>
        <taxon>Rhynchogastremaceae</taxon>
        <taxon>Papiliotrema</taxon>
    </lineage>
</organism>
<dbReference type="Gene3D" id="3.90.180.10">
    <property type="entry name" value="Medium-chain alcohol dehydrogenases, catalytic domain"/>
    <property type="match status" value="1"/>
</dbReference>
<evidence type="ECO:0000259" key="7">
    <source>
        <dbReference type="Pfam" id="PF08240"/>
    </source>
</evidence>
<dbReference type="Gene3D" id="3.40.50.720">
    <property type="entry name" value="NAD(P)-binding Rossmann-like Domain"/>
    <property type="match status" value="1"/>
</dbReference>
<feature type="domain" description="Alcohol dehydrogenase-like C-terminal" evidence="6">
    <location>
        <begin position="226"/>
        <end position="292"/>
    </location>
</feature>
<evidence type="ECO:0000313" key="8">
    <source>
        <dbReference type="EMBL" id="KAK1923143.1"/>
    </source>
</evidence>
<dbReference type="Pfam" id="PF00107">
    <property type="entry name" value="ADH_zinc_N"/>
    <property type="match status" value="1"/>
</dbReference>
<name>A0AAD9FPR2_PAPLA</name>
<evidence type="ECO:0000313" key="9">
    <source>
        <dbReference type="Proteomes" id="UP001182556"/>
    </source>
</evidence>
<evidence type="ECO:0000256" key="5">
    <source>
        <dbReference type="RuleBase" id="RU361277"/>
    </source>
</evidence>
<dbReference type="Pfam" id="PF08240">
    <property type="entry name" value="ADH_N"/>
    <property type="match status" value="1"/>
</dbReference>
<feature type="domain" description="Alcohol dehydrogenase-like N-terminal" evidence="7">
    <location>
        <begin position="56"/>
        <end position="186"/>
    </location>
</feature>
<keyword evidence="3 5" id="KW-0862">Zinc</keyword>
<dbReference type="GO" id="GO:0016491">
    <property type="term" value="F:oxidoreductase activity"/>
    <property type="evidence" value="ECO:0007669"/>
    <property type="project" value="UniProtKB-KW"/>
</dbReference>
<dbReference type="InterPro" id="IPR002328">
    <property type="entry name" value="ADH_Zn_CS"/>
</dbReference>
<keyword evidence="2 5" id="KW-0479">Metal-binding</keyword>
<sequence length="443" mass="48483">MQTVTNAVQDYMGPVKTEISPEYKHRPGGETMRALAWFGNQDVRMVDAPIPDISDDRDVIIRVTGTTICGSDLHLYHSEIMALQKGDILGHELMGTIDRVGPQVTTLKQGDRVVVSFQIACGTCRYCQKKLSSACEKTNNSSLMASLYGQRDAGFLGYSHFCGGFPGGQAEYVRIPFGEVNCLKIPEGVADEEALYLSDVLPTSYHAVVDTGVQKGDIVGIWGAGPIGLSAVQWALIKGASKVYVIDTVPTRLALAKQYGPNVITVDFKKQDVIKTISEAVPGGLDVAIDCGTFHEPKTLLHKVEKTLMLETDSSETANEMIFLVKKFGRCGTIAVYAGYTNHFNIGALMEKGVRFIGNGQAPVHLYWDEILHDYIMTGKFNVASIVSHRVGIEDFPALYKKFDERYAGVIKVFVETKASNPPAVNKGFPQLSKVADWAEKVM</sequence>
<dbReference type="SUPFAM" id="SSF51735">
    <property type="entry name" value="NAD(P)-binding Rossmann-fold domains"/>
    <property type="match status" value="1"/>
</dbReference>
<comment type="caution">
    <text evidence="8">The sequence shown here is derived from an EMBL/GenBank/DDBJ whole genome shotgun (WGS) entry which is preliminary data.</text>
</comment>
<keyword evidence="9" id="KW-1185">Reference proteome</keyword>
<dbReference type="GO" id="GO:0008270">
    <property type="term" value="F:zinc ion binding"/>
    <property type="evidence" value="ECO:0007669"/>
    <property type="project" value="InterPro"/>
</dbReference>
<evidence type="ECO:0000256" key="4">
    <source>
        <dbReference type="ARBA" id="ARBA00023002"/>
    </source>
</evidence>
<dbReference type="SUPFAM" id="SSF50129">
    <property type="entry name" value="GroES-like"/>
    <property type="match status" value="1"/>
</dbReference>
<evidence type="ECO:0000256" key="3">
    <source>
        <dbReference type="ARBA" id="ARBA00022833"/>
    </source>
</evidence>
<dbReference type="AlphaFoldDB" id="A0AAD9FPR2"/>
<evidence type="ECO:0000259" key="6">
    <source>
        <dbReference type="Pfam" id="PF00107"/>
    </source>
</evidence>
<dbReference type="CDD" id="cd08283">
    <property type="entry name" value="FDH_like_1"/>
    <property type="match status" value="1"/>
</dbReference>
<dbReference type="InterPro" id="IPR013154">
    <property type="entry name" value="ADH-like_N"/>
</dbReference>
<dbReference type="InterPro" id="IPR013149">
    <property type="entry name" value="ADH-like_C"/>
</dbReference>
<dbReference type="EMBL" id="JAODAN010000007">
    <property type="protein sequence ID" value="KAK1923143.1"/>
    <property type="molecule type" value="Genomic_DNA"/>
</dbReference>
<evidence type="ECO:0000256" key="1">
    <source>
        <dbReference type="ARBA" id="ARBA00001947"/>
    </source>
</evidence>
<proteinExistence type="inferred from homology"/>
<accession>A0AAD9FPR2</accession>
<dbReference type="PANTHER" id="PTHR42813">
    <property type="entry name" value="ZINC-TYPE ALCOHOL DEHYDROGENASE-LIKE"/>
    <property type="match status" value="1"/>
</dbReference>
<dbReference type="InterPro" id="IPR011032">
    <property type="entry name" value="GroES-like_sf"/>
</dbReference>
<keyword evidence="4" id="KW-0560">Oxidoreductase</keyword>
<comment type="similarity">
    <text evidence="5">Belongs to the zinc-containing alcohol dehydrogenase family.</text>
</comment>
<comment type="cofactor">
    <cofactor evidence="1 5">
        <name>Zn(2+)</name>
        <dbReference type="ChEBI" id="CHEBI:29105"/>
    </cofactor>
</comment>
<gene>
    <name evidence="8" type="ORF">DB88DRAFT_493945</name>
</gene>
<dbReference type="InterPro" id="IPR036291">
    <property type="entry name" value="NAD(P)-bd_dom_sf"/>
</dbReference>
<reference evidence="8" key="1">
    <citation type="submission" date="2023-02" db="EMBL/GenBank/DDBJ databases">
        <title>Identification and recombinant expression of a fungal hydrolase from Papiliotrema laurentii that hydrolyzes apple cutin and clears colloidal polyester polyurethane.</title>
        <authorList>
            <consortium name="DOE Joint Genome Institute"/>
            <person name="Roman V.A."/>
            <person name="Bojanowski C."/>
            <person name="Crable B.R."/>
            <person name="Wagner D.N."/>
            <person name="Hung C.S."/>
            <person name="Nadeau L.J."/>
            <person name="Schratz L."/>
            <person name="Haridas S."/>
            <person name="Pangilinan J."/>
            <person name="Lipzen A."/>
            <person name="Na H."/>
            <person name="Yan M."/>
            <person name="Ng V."/>
            <person name="Grigoriev I.V."/>
            <person name="Spatafora J.W."/>
            <person name="Barlow D."/>
            <person name="Biffinger J."/>
            <person name="Kelley-Loughnane N."/>
            <person name="Varaljay V.A."/>
            <person name="Crookes-Goodson W.J."/>
        </authorList>
    </citation>
    <scope>NUCLEOTIDE SEQUENCE</scope>
    <source>
        <strain evidence="8">5307AH</strain>
    </source>
</reference>
<dbReference type="PANTHER" id="PTHR42813:SF1">
    <property type="entry name" value="DEHYDROGENASE, PUTATIVE (AFU_ORTHOLOGUE AFUA_5G03930)-RELATED"/>
    <property type="match status" value="1"/>
</dbReference>
<protein>
    <submittedName>
        <fullName evidence="8">Uncharacterized protein</fullName>
    </submittedName>
</protein>